<protein>
    <submittedName>
        <fullName evidence="9">Peptide ABC transporter permease</fullName>
    </submittedName>
</protein>
<evidence type="ECO:0000256" key="4">
    <source>
        <dbReference type="ARBA" id="ARBA00022989"/>
    </source>
</evidence>
<feature type="transmembrane region" description="Helical" evidence="7">
    <location>
        <begin position="21"/>
        <end position="43"/>
    </location>
</feature>
<dbReference type="GO" id="GO:0022857">
    <property type="term" value="F:transmembrane transporter activity"/>
    <property type="evidence" value="ECO:0007669"/>
    <property type="project" value="TreeGrafter"/>
</dbReference>
<dbReference type="Proteomes" id="UP000072189">
    <property type="component" value="Unassembled WGS sequence"/>
</dbReference>
<gene>
    <name evidence="9" type="ORF">RSA3_07385</name>
</gene>
<keyword evidence="3 7" id="KW-0812">Transmembrane</keyword>
<feature type="transmembrane region" description="Helical" evidence="7">
    <location>
        <begin position="391"/>
        <end position="418"/>
    </location>
</feature>
<evidence type="ECO:0000256" key="6">
    <source>
        <dbReference type="ARBA" id="ARBA00038076"/>
    </source>
</evidence>
<evidence type="ECO:0000256" key="5">
    <source>
        <dbReference type="ARBA" id="ARBA00023136"/>
    </source>
</evidence>
<dbReference type="PANTHER" id="PTHR30572:SF4">
    <property type="entry name" value="ABC TRANSPORTER PERMEASE YTRF"/>
    <property type="match status" value="1"/>
</dbReference>
<dbReference type="AlphaFoldDB" id="A0A147F8K2"/>
<feature type="transmembrane region" description="Helical" evidence="7">
    <location>
        <begin position="299"/>
        <end position="324"/>
    </location>
</feature>
<accession>A0A147F8K2</accession>
<evidence type="ECO:0000256" key="2">
    <source>
        <dbReference type="ARBA" id="ARBA00022475"/>
    </source>
</evidence>
<keyword evidence="2" id="KW-1003">Cell membrane</keyword>
<evidence type="ECO:0000313" key="9">
    <source>
        <dbReference type="EMBL" id="KTS12904.1"/>
    </source>
</evidence>
<dbReference type="GO" id="GO:0005886">
    <property type="term" value="C:plasma membrane"/>
    <property type="evidence" value="ECO:0007669"/>
    <property type="project" value="UniProtKB-SubCell"/>
</dbReference>
<evidence type="ECO:0000256" key="1">
    <source>
        <dbReference type="ARBA" id="ARBA00004651"/>
    </source>
</evidence>
<dbReference type="EMBL" id="LDRV01000041">
    <property type="protein sequence ID" value="KTS12904.1"/>
    <property type="molecule type" value="Genomic_DNA"/>
</dbReference>
<feature type="transmembrane region" description="Helical" evidence="7">
    <location>
        <begin position="215"/>
        <end position="236"/>
    </location>
</feature>
<reference evidence="9 10" key="1">
    <citation type="journal article" date="2016" name="Front. Microbiol.">
        <title>Genomic Resource of Rice Seed Associated Bacteria.</title>
        <authorList>
            <person name="Midha S."/>
            <person name="Bansal K."/>
            <person name="Sharma S."/>
            <person name="Kumar N."/>
            <person name="Patil P.P."/>
            <person name="Chaudhry V."/>
            <person name="Patil P.B."/>
        </authorList>
    </citation>
    <scope>NUCLEOTIDE SEQUENCE [LARGE SCALE GENOMIC DNA]</scope>
    <source>
        <strain evidence="9 10">RSA3</strain>
    </source>
</reference>
<proteinExistence type="inferred from homology"/>
<keyword evidence="5 7" id="KW-0472">Membrane</keyword>
<comment type="similarity">
    <text evidence="6">Belongs to the ABC-4 integral membrane protein family.</text>
</comment>
<evidence type="ECO:0000256" key="7">
    <source>
        <dbReference type="SAM" id="Phobius"/>
    </source>
</evidence>
<dbReference type="Pfam" id="PF02687">
    <property type="entry name" value="FtsX"/>
    <property type="match status" value="2"/>
</dbReference>
<sequence>MTAPVATPPARRSAAAWLREPGMGATVLVGAISTAFGVVLLSVTEYVSTLIRTQPGLEGVEGVQSVLTIATTVLVGLSIYVGAVVTANTFATVVAGRTRRIALLRLLGSSARRERTVLARQGLVLGCLGAAAGLTGGLVVSLVGLRLASNAWGLDVPWTVLRADLAAPSIAVILVTWAAAWVGSRRVGVVTPIQALSNAVEAPRERVVARRGRHVTAAALAIVGTGLLAVGIAVGGVSSSGILFSFVGGALSFTGIILGATLFLPPALRGVGALFGRSVVARMAAGNALRHSERSARMAVGVVMGVTLVTMFAVASATSTRFFHVVLGEEIPAELSLSVDVFTGVMMGLVGVSAVIAAVGVVNLLILGILQRQRELGLLRALGLSVRQVRTMVVWEAAHVVVTSVVIGLVLGTVYGWAGAQSLFGWMPHAAGFADGPVFVAPSIPASTIVVIVAATAALTISASIVPARLATRLSPVRSLAAQV</sequence>
<feature type="transmembrane region" description="Helical" evidence="7">
    <location>
        <begin position="242"/>
        <end position="264"/>
    </location>
</feature>
<feature type="transmembrane region" description="Helical" evidence="7">
    <location>
        <begin position="117"/>
        <end position="145"/>
    </location>
</feature>
<feature type="domain" description="ABC3 transporter permease C-terminal" evidence="8">
    <location>
        <begin position="349"/>
        <end position="476"/>
    </location>
</feature>
<dbReference type="InterPro" id="IPR003838">
    <property type="entry name" value="ABC3_permease_C"/>
</dbReference>
<name>A0A147F8K2_MICTE</name>
<keyword evidence="4 7" id="KW-1133">Transmembrane helix</keyword>
<feature type="transmembrane region" description="Helical" evidence="7">
    <location>
        <begin position="63"/>
        <end position="96"/>
    </location>
</feature>
<evidence type="ECO:0000256" key="3">
    <source>
        <dbReference type="ARBA" id="ARBA00022692"/>
    </source>
</evidence>
<feature type="transmembrane region" description="Helical" evidence="7">
    <location>
        <begin position="344"/>
        <end position="370"/>
    </location>
</feature>
<feature type="transmembrane region" description="Helical" evidence="7">
    <location>
        <begin position="165"/>
        <end position="183"/>
    </location>
</feature>
<evidence type="ECO:0000313" key="10">
    <source>
        <dbReference type="Proteomes" id="UP000072189"/>
    </source>
</evidence>
<comment type="subcellular location">
    <subcellularLocation>
        <location evidence="1">Cell membrane</location>
        <topology evidence="1">Multi-pass membrane protein</topology>
    </subcellularLocation>
</comment>
<organism evidence="9 10">
    <name type="scientific">Microbacterium testaceum</name>
    <name type="common">Aureobacterium testaceum</name>
    <name type="synonym">Brevibacterium testaceum</name>
    <dbReference type="NCBI Taxonomy" id="2033"/>
    <lineage>
        <taxon>Bacteria</taxon>
        <taxon>Bacillati</taxon>
        <taxon>Actinomycetota</taxon>
        <taxon>Actinomycetes</taxon>
        <taxon>Micrococcales</taxon>
        <taxon>Microbacteriaceae</taxon>
        <taxon>Microbacterium</taxon>
    </lineage>
</organism>
<comment type="caution">
    <text evidence="9">The sequence shown here is derived from an EMBL/GenBank/DDBJ whole genome shotgun (WGS) entry which is preliminary data.</text>
</comment>
<feature type="transmembrane region" description="Helical" evidence="7">
    <location>
        <begin position="438"/>
        <end position="466"/>
    </location>
</feature>
<dbReference type="OrthoDB" id="9780560at2"/>
<feature type="domain" description="ABC3 transporter permease C-terminal" evidence="8">
    <location>
        <begin position="73"/>
        <end position="187"/>
    </location>
</feature>
<dbReference type="PANTHER" id="PTHR30572">
    <property type="entry name" value="MEMBRANE COMPONENT OF TRANSPORTER-RELATED"/>
    <property type="match status" value="1"/>
</dbReference>
<evidence type="ECO:0000259" key="8">
    <source>
        <dbReference type="Pfam" id="PF02687"/>
    </source>
</evidence>
<dbReference type="RefSeq" id="WP_058595158.1">
    <property type="nucleotide sequence ID" value="NZ_LDRU01000006.1"/>
</dbReference>
<dbReference type="PATRIC" id="fig|2033.5.peg.2603"/>
<dbReference type="InterPro" id="IPR050250">
    <property type="entry name" value="Macrolide_Exporter_MacB"/>
</dbReference>